<dbReference type="InterPro" id="IPR036390">
    <property type="entry name" value="WH_DNA-bd_sf"/>
</dbReference>
<evidence type="ECO:0000313" key="6">
    <source>
        <dbReference type="EMBL" id="MDO7785716.1"/>
    </source>
</evidence>
<dbReference type="SMART" id="SM00100">
    <property type="entry name" value="cNMP"/>
    <property type="match status" value="1"/>
</dbReference>
<reference evidence="6" key="2">
    <citation type="submission" date="2023-03" db="EMBL/GenBank/DDBJ databases">
        <authorList>
            <person name="Zhang Z."/>
        </authorList>
    </citation>
    <scope>NUCLEOTIDE SEQUENCE</scope>
    <source>
        <strain evidence="6">DSA</strain>
    </source>
</reference>
<dbReference type="AlphaFoldDB" id="A0AAW7Z893"/>
<evidence type="ECO:0000256" key="3">
    <source>
        <dbReference type="ARBA" id="ARBA00023163"/>
    </source>
</evidence>
<evidence type="ECO:0000259" key="4">
    <source>
        <dbReference type="PROSITE" id="PS50042"/>
    </source>
</evidence>
<gene>
    <name evidence="6" type="ORF">P6N53_00525</name>
</gene>
<dbReference type="EMBL" id="JARPTC010000001">
    <property type="protein sequence ID" value="MDO7785716.1"/>
    <property type="molecule type" value="Genomic_DNA"/>
</dbReference>
<evidence type="ECO:0000256" key="1">
    <source>
        <dbReference type="ARBA" id="ARBA00023015"/>
    </source>
</evidence>
<dbReference type="SMART" id="SM00419">
    <property type="entry name" value="HTH_CRP"/>
    <property type="match status" value="1"/>
</dbReference>
<accession>A0AAW7Z893</accession>
<dbReference type="Proteomes" id="UP001172911">
    <property type="component" value="Unassembled WGS sequence"/>
</dbReference>
<sequence length="218" mass="24605">MYEIELTDVEKDYLDSIGSTVNYPKGQIIFAAGQRTNEVYYIKNGWVKVFGTTLDGRQVSVALRYSGDFIGLAEVLSEDQEREYSAEAMDNVSILILWKDSFKKMLGEHPDFSAKIMKLMSDRLRESQRTIHDFINNPVQGRLALVLKNMAQRSGESAKGDIVNVRLRVTQEELACCIGASRQTVSTLLNLLKDDGCLKYEGREIVSLNIKKLNAWIG</sequence>
<keyword evidence="3" id="KW-0804">Transcription</keyword>
<evidence type="ECO:0000259" key="5">
    <source>
        <dbReference type="PROSITE" id="PS51063"/>
    </source>
</evidence>
<dbReference type="GO" id="GO:0003700">
    <property type="term" value="F:DNA-binding transcription factor activity"/>
    <property type="evidence" value="ECO:0007669"/>
    <property type="project" value="TreeGrafter"/>
</dbReference>
<dbReference type="PANTHER" id="PTHR24567">
    <property type="entry name" value="CRP FAMILY TRANSCRIPTIONAL REGULATORY PROTEIN"/>
    <property type="match status" value="1"/>
</dbReference>
<keyword evidence="7" id="KW-1185">Reference proteome</keyword>
<evidence type="ECO:0000256" key="2">
    <source>
        <dbReference type="ARBA" id="ARBA00023125"/>
    </source>
</evidence>
<dbReference type="Gene3D" id="2.60.120.10">
    <property type="entry name" value="Jelly Rolls"/>
    <property type="match status" value="1"/>
</dbReference>
<dbReference type="Pfam" id="PF13545">
    <property type="entry name" value="HTH_Crp_2"/>
    <property type="match status" value="1"/>
</dbReference>
<proteinExistence type="predicted"/>
<dbReference type="GO" id="GO:0005829">
    <property type="term" value="C:cytosol"/>
    <property type="evidence" value="ECO:0007669"/>
    <property type="project" value="TreeGrafter"/>
</dbReference>
<dbReference type="GO" id="GO:0003677">
    <property type="term" value="F:DNA binding"/>
    <property type="evidence" value="ECO:0007669"/>
    <property type="project" value="UniProtKB-KW"/>
</dbReference>
<dbReference type="PROSITE" id="PS50042">
    <property type="entry name" value="CNMP_BINDING_3"/>
    <property type="match status" value="1"/>
</dbReference>
<dbReference type="InterPro" id="IPR000595">
    <property type="entry name" value="cNMP-bd_dom"/>
</dbReference>
<organism evidence="6 7">
    <name type="scientific">Desulforamulus aquiferis</name>
    <dbReference type="NCBI Taxonomy" id="1397668"/>
    <lineage>
        <taxon>Bacteria</taxon>
        <taxon>Bacillati</taxon>
        <taxon>Bacillota</taxon>
        <taxon>Clostridia</taxon>
        <taxon>Eubacteriales</taxon>
        <taxon>Peptococcaceae</taxon>
        <taxon>Desulforamulus</taxon>
    </lineage>
</organism>
<dbReference type="SUPFAM" id="SSF51206">
    <property type="entry name" value="cAMP-binding domain-like"/>
    <property type="match status" value="1"/>
</dbReference>
<reference evidence="6" key="1">
    <citation type="journal article" date="2023" name="J. Hazard. Mater.">
        <title>Anaerobic biodegradation of pyrene and benzo[a]pyrene by a new sulfate-reducing Desulforamulus aquiferis strain DSA.</title>
        <authorList>
            <person name="Zhang Z."/>
            <person name="Sun J."/>
            <person name="Gong X."/>
            <person name="Wang C."/>
            <person name="Wang H."/>
        </authorList>
    </citation>
    <scope>NUCLEOTIDE SEQUENCE</scope>
    <source>
        <strain evidence="6">DSA</strain>
    </source>
</reference>
<dbReference type="InterPro" id="IPR018490">
    <property type="entry name" value="cNMP-bd_dom_sf"/>
</dbReference>
<dbReference type="InterPro" id="IPR012318">
    <property type="entry name" value="HTH_CRP"/>
</dbReference>
<feature type="domain" description="Cyclic nucleotide-binding" evidence="4">
    <location>
        <begin position="23"/>
        <end position="123"/>
    </location>
</feature>
<keyword evidence="1" id="KW-0805">Transcription regulation</keyword>
<dbReference type="RefSeq" id="WP_304540299.1">
    <property type="nucleotide sequence ID" value="NZ_JARPTC010000001.1"/>
</dbReference>
<feature type="domain" description="HTH crp-type" evidence="5">
    <location>
        <begin position="137"/>
        <end position="211"/>
    </location>
</feature>
<keyword evidence="2" id="KW-0238">DNA-binding</keyword>
<protein>
    <submittedName>
        <fullName evidence="6">Crp/Fnr family transcriptional regulator</fullName>
    </submittedName>
</protein>
<dbReference type="InterPro" id="IPR050397">
    <property type="entry name" value="Env_Response_Regulators"/>
</dbReference>
<dbReference type="InterPro" id="IPR014710">
    <property type="entry name" value="RmlC-like_jellyroll"/>
</dbReference>
<dbReference type="PROSITE" id="PS51063">
    <property type="entry name" value="HTH_CRP_2"/>
    <property type="match status" value="1"/>
</dbReference>
<evidence type="ECO:0000313" key="7">
    <source>
        <dbReference type="Proteomes" id="UP001172911"/>
    </source>
</evidence>
<comment type="caution">
    <text evidence="6">The sequence shown here is derived from an EMBL/GenBank/DDBJ whole genome shotgun (WGS) entry which is preliminary data.</text>
</comment>
<dbReference type="CDD" id="cd00038">
    <property type="entry name" value="CAP_ED"/>
    <property type="match status" value="1"/>
</dbReference>
<dbReference type="Pfam" id="PF00027">
    <property type="entry name" value="cNMP_binding"/>
    <property type="match status" value="1"/>
</dbReference>
<name>A0AAW7Z893_9FIRM</name>
<dbReference type="SUPFAM" id="SSF46785">
    <property type="entry name" value="Winged helix' DNA-binding domain"/>
    <property type="match status" value="1"/>
</dbReference>
<dbReference type="PANTHER" id="PTHR24567:SF74">
    <property type="entry name" value="HTH-TYPE TRANSCRIPTIONAL REGULATOR ARCR"/>
    <property type="match status" value="1"/>
</dbReference>